<name>A0ABN9U4C8_9DINO</name>
<evidence type="ECO:0000256" key="2">
    <source>
        <dbReference type="SAM" id="SignalP"/>
    </source>
</evidence>
<gene>
    <name evidence="3" type="ORF">PCOR1329_LOCUS45097</name>
</gene>
<accession>A0ABN9U4C8</accession>
<dbReference type="Proteomes" id="UP001189429">
    <property type="component" value="Unassembled WGS sequence"/>
</dbReference>
<feature type="region of interest" description="Disordered" evidence="1">
    <location>
        <begin position="76"/>
        <end position="239"/>
    </location>
</feature>
<protein>
    <submittedName>
        <fullName evidence="3">Uncharacterized protein</fullName>
    </submittedName>
</protein>
<proteinExistence type="predicted"/>
<comment type="caution">
    <text evidence="3">The sequence shown here is derived from an EMBL/GenBank/DDBJ whole genome shotgun (WGS) entry which is preliminary data.</text>
</comment>
<feature type="compositionally biased region" description="Basic and acidic residues" evidence="1">
    <location>
        <begin position="227"/>
        <end position="239"/>
    </location>
</feature>
<keyword evidence="2" id="KW-0732">Signal</keyword>
<feature type="compositionally biased region" description="Pro residues" evidence="1">
    <location>
        <begin position="127"/>
        <end position="162"/>
    </location>
</feature>
<sequence length="239" mass="25022">AVPTPAPLLAAAPALVLPFTQALAVDDVDSPPLPLLPPALEPPPAGAQFAAAQVRCAGLELQGLQYGEALGKPVPRTPPNMFECQADSRADGPLHPNDLMAVATPPSDPEAERLQQRNPGRSRSPRRPTPAPVKVPPLPAPLPPPPPTAVPPEPPAPVPPPTAALCEGLPPPPPAPLPPPPPQPRRRSRSRATSSWHGRRSWGDPGGGGGRNEPPGGRDAWGSWGQRQHDNGKNDRMWS</sequence>
<feature type="non-terminal residue" evidence="3">
    <location>
        <position position="1"/>
    </location>
</feature>
<feature type="chain" id="PRO_5046573253" evidence="2">
    <location>
        <begin position="23"/>
        <end position="239"/>
    </location>
</feature>
<dbReference type="EMBL" id="CAUYUJ010015419">
    <property type="protein sequence ID" value="CAK0853726.1"/>
    <property type="molecule type" value="Genomic_DNA"/>
</dbReference>
<evidence type="ECO:0000256" key="1">
    <source>
        <dbReference type="SAM" id="MobiDB-lite"/>
    </source>
</evidence>
<feature type="signal peptide" evidence="2">
    <location>
        <begin position="1"/>
        <end position="22"/>
    </location>
</feature>
<keyword evidence="4" id="KW-1185">Reference proteome</keyword>
<evidence type="ECO:0000313" key="3">
    <source>
        <dbReference type="EMBL" id="CAK0853726.1"/>
    </source>
</evidence>
<reference evidence="3" key="1">
    <citation type="submission" date="2023-10" db="EMBL/GenBank/DDBJ databases">
        <authorList>
            <person name="Chen Y."/>
            <person name="Shah S."/>
            <person name="Dougan E. K."/>
            <person name="Thang M."/>
            <person name="Chan C."/>
        </authorList>
    </citation>
    <scope>NUCLEOTIDE SEQUENCE [LARGE SCALE GENOMIC DNA]</scope>
</reference>
<feature type="compositionally biased region" description="Pro residues" evidence="1">
    <location>
        <begin position="169"/>
        <end position="183"/>
    </location>
</feature>
<organism evidence="3 4">
    <name type="scientific">Prorocentrum cordatum</name>
    <dbReference type="NCBI Taxonomy" id="2364126"/>
    <lineage>
        <taxon>Eukaryota</taxon>
        <taxon>Sar</taxon>
        <taxon>Alveolata</taxon>
        <taxon>Dinophyceae</taxon>
        <taxon>Prorocentrales</taxon>
        <taxon>Prorocentraceae</taxon>
        <taxon>Prorocentrum</taxon>
    </lineage>
</organism>
<evidence type="ECO:0000313" key="4">
    <source>
        <dbReference type="Proteomes" id="UP001189429"/>
    </source>
</evidence>